<dbReference type="Gene3D" id="3.30.1120.40">
    <property type="entry name" value="Stage V sporulation protein G"/>
    <property type="match status" value="1"/>
</dbReference>
<evidence type="ECO:0000256" key="3">
    <source>
        <dbReference type="ARBA" id="ARBA00023306"/>
    </source>
</evidence>
<accession>A0A3E4YL08</accession>
<dbReference type="GO" id="GO:0030435">
    <property type="term" value="P:sporulation resulting in formation of a cellular spore"/>
    <property type="evidence" value="ECO:0007669"/>
    <property type="project" value="InterPro"/>
</dbReference>
<proteinExistence type="predicted"/>
<organism evidence="4 5">
    <name type="scientific">Agathobacter rectalis</name>
    <dbReference type="NCBI Taxonomy" id="39491"/>
    <lineage>
        <taxon>Bacteria</taxon>
        <taxon>Bacillati</taxon>
        <taxon>Bacillota</taxon>
        <taxon>Clostridia</taxon>
        <taxon>Lachnospirales</taxon>
        <taxon>Lachnospiraceae</taxon>
        <taxon>Agathobacter</taxon>
    </lineage>
</organism>
<dbReference type="GO" id="GO:0000917">
    <property type="term" value="P:division septum assembly"/>
    <property type="evidence" value="ECO:0007669"/>
    <property type="project" value="UniProtKB-KW"/>
</dbReference>
<dbReference type="Proteomes" id="UP000260758">
    <property type="component" value="Unassembled WGS sequence"/>
</dbReference>
<evidence type="ECO:0008006" key="6">
    <source>
        <dbReference type="Google" id="ProtNLM"/>
    </source>
</evidence>
<evidence type="ECO:0000256" key="2">
    <source>
        <dbReference type="ARBA" id="ARBA00023210"/>
    </source>
</evidence>
<protein>
    <recommendedName>
        <fullName evidence="6">SpoVG family protein</fullName>
    </recommendedName>
</protein>
<dbReference type="InterPro" id="IPR036751">
    <property type="entry name" value="SpoVG_sf"/>
</dbReference>
<gene>
    <name evidence="4" type="ORF">DXB99_02525</name>
</gene>
<comment type="caution">
    <text evidence="4">The sequence shown here is derived from an EMBL/GenBank/DDBJ whole genome shotgun (WGS) entry which is preliminary data.</text>
</comment>
<dbReference type="InterPro" id="IPR007170">
    <property type="entry name" value="SpoVG"/>
</dbReference>
<dbReference type="AlphaFoldDB" id="A0A3E4YL08"/>
<dbReference type="PANTHER" id="PTHR38429">
    <property type="entry name" value="SEPTATION PROTEIN SPOVG-RELATED"/>
    <property type="match status" value="1"/>
</dbReference>
<name>A0A3E4YL08_9FIRM</name>
<dbReference type="EMBL" id="QSTP01000001">
    <property type="protein sequence ID" value="RGM75415.1"/>
    <property type="molecule type" value="Genomic_DNA"/>
</dbReference>
<keyword evidence="3" id="KW-0131">Cell cycle</keyword>
<reference evidence="4 5" key="1">
    <citation type="submission" date="2018-08" db="EMBL/GenBank/DDBJ databases">
        <title>A genome reference for cultivated species of the human gut microbiota.</title>
        <authorList>
            <person name="Zou Y."/>
            <person name="Xue W."/>
            <person name="Luo G."/>
        </authorList>
    </citation>
    <scope>NUCLEOTIDE SEQUENCE [LARGE SCALE GENOMIC DNA]</scope>
    <source>
        <strain evidence="4 5">OM07-13</strain>
    </source>
</reference>
<keyword evidence="2" id="KW-0717">Septation</keyword>
<dbReference type="PANTHER" id="PTHR38429:SF1">
    <property type="entry name" value="SEPTATION PROTEIN SPOVG-RELATED"/>
    <property type="match status" value="1"/>
</dbReference>
<dbReference type="Pfam" id="PF04026">
    <property type="entry name" value="SpoVG"/>
    <property type="match status" value="1"/>
</dbReference>
<dbReference type="SUPFAM" id="SSF160537">
    <property type="entry name" value="SpoVG-like"/>
    <property type="match status" value="1"/>
</dbReference>
<sequence length="98" mass="10470">MDISVKLGLTKGDSNVKALATVTIDNQFAIHGLKVVEGKKGDFIAYPSQKKADGSYADVAHPVTAEARQAINDAVIAAYDKAREKAAEVAKEDVEPER</sequence>
<evidence type="ECO:0000256" key="1">
    <source>
        <dbReference type="ARBA" id="ARBA00022618"/>
    </source>
</evidence>
<evidence type="ECO:0000313" key="4">
    <source>
        <dbReference type="EMBL" id="RGM75415.1"/>
    </source>
</evidence>
<keyword evidence="1" id="KW-0132">Cell division</keyword>
<dbReference type="RefSeq" id="WP_117718173.1">
    <property type="nucleotide sequence ID" value="NZ_QSTP01000001.1"/>
</dbReference>
<evidence type="ECO:0000313" key="5">
    <source>
        <dbReference type="Proteomes" id="UP000260758"/>
    </source>
</evidence>